<dbReference type="VEuPathDB" id="ToxoDB:TGDOM2_250330"/>
<keyword evidence="3" id="KW-1133">Transmembrane helix</keyword>
<dbReference type="GO" id="GO:0016020">
    <property type="term" value="C:membrane"/>
    <property type="evidence" value="ECO:0007669"/>
    <property type="project" value="UniProtKB-SubCell"/>
</dbReference>
<evidence type="ECO:0000256" key="2">
    <source>
        <dbReference type="ARBA" id="ARBA00022692"/>
    </source>
</evidence>
<dbReference type="SUPFAM" id="SSF46785">
    <property type="entry name" value="Winged helix' DNA-binding domain"/>
    <property type="match status" value="1"/>
</dbReference>
<accession>A0A086K8B5</accession>
<dbReference type="InterPro" id="IPR036390">
    <property type="entry name" value="WH_DNA-bd_sf"/>
</dbReference>
<sequence>MGPLSRSVDSSFRGRVFCLQPSCACSFALATRMTIFAITALDSFVSAGAHRSQSQSRASSAESDASGRHEHQANADIQDDFTGGQQIPLSIVAFLALVGIAVYLYRLLNASDEKQETSTRASSRCLPQRSGPQNDPQARRRRMDRCALESMIAAPPEAEQQCGGDNGRTGARTPREECPGVATAVGALTAARRRRAEREARREERRHQQEQRNERGEESDGEGAVGPAASKKGESYRLRQLEREKERIRREAEEKRKEEEKRKQEEDEYNQWKATFSVEESGEMVRNEEEENREVDRFISFIKVHKLTELDDLAAEFGLLTKDVIQRIRSLEETDRLSGILDDRGKYVYITEQELDAVAEFLKTTGRIHKVKDLVPACNRMIRLHPTEEDKKALKEEERRAMNLIKLDDDVEH</sequence>
<dbReference type="PANTHER" id="PTHR48176:SF1">
    <property type="entry name" value="DDRGK DOMAIN-CONTAINING PROTEIN 1"/>
    <property type="match status" value="1"/>
</dbReference>
<feature type="compositionally biased region" description="Basic and acidic residues" evidence="5">
    <location>
        <begin position="196"/>
        <end position="218"/>
    </location>
</feature>
<name>A0A086K8B5_TOXGO</name>
<gene>
    <name evidence="6" type="ORF">TGDOM2_250330</name>
</gene>
<dbReference type="InterPro" id="IPR036388">
    <property type="entry name" value="WH-like_DNA-bd_sf"/>
</dbReference>
<protein>
    <submittedName>
        <fullName evidence="6">DDRGK domain protein</fullName>
    </submittedName>
</protein>
<comment type="caution">
    <text evidence="6">The sequence shown here is derived from an EMBL/GenBank/DDBJ whole genome shotgun (WGS) entry which is preliminary data.</text>
</comment>
<feature type="region of interest" description="Disordered" evidence="5">
    <location>
        <begin position="52"/>
        <end position="71"/>
    </location>
</feature>
<evidence type="ECO:0000256" key="5">
    <source>
        <dbReference type="SAM" id="MobiDB-lite"/>
    </source>
</evidence>
<evidence type="ECO:0000256" key="3">
    <source>
        <dbReference type="ARBA" id="ARBA00022989"/>
    </source>
</evidence>
<dbReference type="PANTHER" id="PTHR48176">
    <property type="entry name" value="DDRGK DOMAIN-CONTAINING PROTEIN 1"/>
    <property type="match status" value="1"/>
</dbReference>
<dbReference type="GO" id="GO:0044389">
    <property type="term" value="F:ubiquitin-like protein ligase binding"/>
    <property type="evidence" value="ECO:0007669"/>
    <property type="project" value="TreeGrafter"/>
</dbReference>
<keyword evidence="2" id="KW-0812">Transmembrane</keyword>
<evidence type="ECO:0000256" key="4">
    <source>
        <dbReference type="ARBA" id="ARBA00023136"/>
    </source>
</evidence>
<feature type="compositionally biased region" description="Basic and acidic residues" evidence="5">
    <location>
        <begin position="231"/>
        <end position="265"/>
    </location>
</feature>
<proteinExistence type="predicted"/>
<dbReference type="SMART" id="SM01128">
    <property type="entry name" value="DDRGK"/>
    <property type="match status" value="1"/>
</dbReference>
<evidence type="ECO:0000256" key="1">
    <source>
        <dbReference type="ARBA" id="ARBA00004167"/>
    </source>
</evidence>
<evidence type="ECO:0000313" key="6">
    <source>
        <dbReference type="EMBL" id="KFG40633.1"/>
    </source>
</evidence>
<feature type="region of interest" description="Disordered" evidence="5">
    <location>
        <begin position="116"/>
        <end position="268"/>
    </location>
</feature>
<dbReference type="InterPro" id="IPR050899">
    <property type="entry name" value="DDRGK_domain-containing"/>
</dbReference>
<dbReference type="InterPro" id="IPR019153">
    <property type="entry name" value="DDRGK_dom-contain"/>
</dbReference>
<dbReference type="OrthoDB" id="2285710at2759"/>
<reference evidence="6 7" key="1">
    <citation type="submission" date="2014-02" db="EMBL/GenBank/DDBJ databases">
        <authorList>
            <person name="Sibley D."/>
            <person name="Venepally P."/>
            <person name="Karamycheva S."/>
            <person name="Hadjithomas M."/>
            <person name="Khan A."/>
            <person name="Brunk B."/>
            <person name="Roos D."/>
            <person name="Caler E."/>
            <person name="Lorenzi H."/>
        </authorList>
    </citation>
    <scope>NUCLEOTIDE SEQUENCE [LARGE SCALE GENOMIC DNA]</scope>
    <source>
        <strain evidence="6 7">GAB2-2007-GAL-DOM2</strain>
    </source>
</reference>
<dbReference type="Proteomes" id="UP000028837">
    <property type="component" value="Unassembled WGS sequence"/>
</dbReference>
<dbReference type="Pfam" id="PF09756">
    <property type="entry name" value="DDRGK"/>
    <property type="match status" value="1"/>
</dbReference>
<dbReference type="Gene3D" id="1.10.10.10">
    <property type="entry name" value="Winged helix-like DNA-binding domain superfamily/Winged helix DNA-binding domain"/>
    <property type="match status" value="1"/>
</dbReference>
<evidence type="ECO:0000313" key="7">
    <source>
        <dbReference type="Proteomes" id="UP000028837"/>
    </source>
</evidence>
<feature type="compositionally biased region" description="Low complexity" evidence="5">
    <location>
        <begin position="52"/>
        <end position="64"/>
    </location>
</feature>
<organism evidence="6 7">
    <name type="scientific">Toxoplasma gondii GAB2-2007-GAL-DOM2</name>
    <dbReference type="NCBI Taxonomy" id="1130820"/>
    <lineage>
        <taxon>Eukaryota</taxon>
        <taxon>Sar</taxon>
        <taxon>Alveolata</taxon>
        <taxon>Apicomplexa</taxon>
        <taxon>Conoidasida</taxon>
        <taxon>Coccidia</taxon>
        <taxon>Eucoccidiorida</taxon>
        <taxon>Eimeriorina</taxon>
        <taxon>Sarcocystidae</taxon>
        <taxon>Toxoplasma</taxon>
    </lineage>
</organism>
<comment type="subcellular location">
    <subcellularLocation>
        <location evidence="1">Membrane</location>
        <topology evidence="1">Single-pass membrane protein</topology>
    </subcellularLocation>
</comment>
<dbReference type="AlphaFoldDB" id="A0A086K8B5"/>
<dbReference type="EMBL" id="AHZU02000753">
    <property type="protein sequence ID" value="KFG40633.1"/>
    <property type="molecule type" value="Genomic_DNA"/>
</dbReference>
<keyword evidence="4" id="KW-0472">Membrane</keyword>